<dbReference type="InterPro" id="IPR050117">
    <property type="entry name" value="MAPK"/>
</dbReference>
<keyword evidence="4" id="KW-0418">Kinase</keyword>
<protein>
    <submittedName>
        <fullName evidence="4">Mitogen-activated protein kinase 13</fullName>
    </submittedName>
</protein>
<evidence type="ECO:0000256" key="1">
    <source>
        <dbReference type="ARBA" id="ARBA00022741"/>
    </source>
</evidence>
<dbReference type="GO" id="GO:0005524">
    <property type="term" value="F:ATP binding"/>
    <property type="evidence" value="ECO:0007669"/>
    <property type="project" value="UniProtKB-KW"/>
</dbReference>
<keyword evidence="3" id="KW-0732">Signal</keyword>
<keyword evidence="5" id="KW-1185">Reference proteome</keyword>
<dbReference type="EMBL" id="ASPP01027748">
    <property type="protein sequence ID" value="ETO05821.1"/>
    <property type="molecule type" value="Genomic_DNA"/>
</dbReference>
<organism evidence="4 5">
    <name type="scientific">Reticulomyxa filosa</name>
    <dbReference type="NCBI Taxonomy" id="46433"/>
    <lineage>
        <taxon>Eukaryota</taxon>
        <taxon>Sar</taxon>
        <taxon>Rhizaria</taxon>
        <taxon>Retaria</taxon>
        <taxon>Foraminifera</taxon>
        <taxon>Monothalamids</taxon>
        <taxon>Reticulomyxidae</taxon>
        <taxon>Reticulomyxa</taxon>
    </lineage>
</organism>
<accession>X6LWT5</accession>
<keyword evidence="2" id="KW-0067">ATP-binding</keyword>
<dbReference type="SUPFAM" id="SSF56112">
    <property type="entry name" value="Protein kinase-like (PK-like)"/>
    <property type="match status" value="1"/>
</dbReference>
<gene>
    <name evidence="4" type="ORF">RFI_31576</name>
</gene>
<dbReference type="Gene3D" id="1.10.510.10">
    <property type="entry name" value="Transferase(Phosphotransferase) domain 1"/>
    <property type="match status" value="1"/>
</dbReference>
<proteinExistence type="predicted"/>
<feature type="signal peptide" evidence="3">
    <location>
        <begin position="1"/>
        <end position="24"/>
    </location>
</feature>
<dbReference type="Proteomes" id="UP000023152">
    <property type="component" value="Unassembled WGS sequence"/>
</dbReference>
<dbReference type="GO" id="GO:0016301">
    <property type="term" value="F:kinase activity"/>
    <property type="evidence" value="ECO:0007669"/>
    <property type="project" value="UniProtKB-KW"/>
</dbReference>
<evidence type="ECO:0000313" key="4">
    <source>
        <dbReference type="EMBL" id="ETO05821.1"/>
    </source>
</evidence>
<name>X6LWT5_RETFI</name>
<evidence type="ECO:0000313" key="5">
    <source>
        <dbReference type="Proteomes" id="UP000023152"/>
    </source>
</evidence>
<feature type="chain" id="PRO_5004974380" evidence="3">
    <location>
        <begin position="25"/>
        <end position="138"/>
    </location>
</feature>
<reference evidence="4 5" key="1">
    <citation type="journal article" date="2013" name="Curr. Biol.">
        <title>The Genome of the Foraminiferan Reticulomyxa filosa.</title>
        <authorList>
            <person name="Glockner G."/>
            <person name="Hulsmann N."/>
            <person name="Schleicher M."/>
            <person name="Noegel A.A."/>
            <person name="Eichinger L."/>
            <person name="Gallinger C."/>
            <person name="Pawlowski J."/>
            <person name="Sierra R."/>
            <person name="Euteneuer U."/>
            <person name="Pillet L."/>
            <person name="Moustafa A."/>
            <person name="Platzer M."/>
            <person name="Groth M."/>
            <person name="Szafranski K."/>
            <person name="Schliwa M."/>
        </authorList>
    </citation>
    <scope>NUCLEOTIDE SEQUENCE [LARGE SCALE GENOMIC DNA]</scope>
</reference>
<dbReference type="AlphaFoldDB" id="X6LWT5"/>
<dbReference type="PANTHER" id="PTHR24055">
    <property type="entry name" value="MITOGEN-ACTIVATED PROTEIN KINASE"/>
    <property type="match status" value="1"/>
</dbReference>
<dbReference type="OrthoDB" id="192887at2759"/>
<comment type="caution">
    <text evidence="4">The sequence shown here is derived from an EMBL/GenBank/DDBJ whole genome shotgun (WGS) entry which is preliminary data.</text>
</comment>
<dbReference type="InterPro" id="IPR011009">
    <property type="entry name" value="Kinase-like_dom_sf"/>
</dbReference>
<evidence type="ECO:0000256" key="2">
    <source>
        <dbReference type="ARBA" id="ARBA00022840"/>
    </source>
</evidence>
<sequence>MVTLNIFAFFFPFFFAYLWHQTNLQKCKSISCSKYQLHITVIFDVIGTPTREAIAKIADEKAQRHLLNLPYKPRTDFSQKFPGTSPEGIDLLNGLLEFDFEKRLTVDEALAHPFLKRVRDLEAEVSNQNEPHKLKKKT</sequence>
<keyword evidence="1" id="KW-0547">Nucleotide-binding</keyword>
<evidence type="ECO:0000256" key="3">
    <source>
        <dbReference type="SAM" id="SignalP"/>
    </source>
</evidence>
<keyword evidence="4" id="KW-0808">Transferase</keyword>